<dbReference type="Proteomes" id="UP000808146">
    <property type="component" value="Unassembled WGS sequence"/>
</dbReference>
<dbReference type="PANTHER" id="PTHR13832:SF827">
    <property type="entry name" value="PROTEIN PHOSPHATASE 1L"/>
    <property type="match status" value="1"/>
</dbReference>
<evidence type="ECO:0000313" key="3">
    <source>
        <dbReference type="Proteomes" id="UP000808146"/>
    </source>
</evidence>
<evidence type="ECO:0000259" key="1">
    <source>
        <dbReference type="PROSITE" id="PS51746"/>
    </source>
</evidence>
<dbReference type="SUPFAM" id="SSF81606">
    <property type="entry name" value="PP2C-like"/>
    <property type="match status" value="1"/>
</dbReference>
<dbReference type="InterPro" id="IPR015655">
    <property type="entry name" value="PP2C"/>
</dbReference>
<accession>A0A9D7LU38</accession>
<dbReference type="EMBL" id="JADKBR010000017">
    <property type="protein sequence ID" value="MBK8891178.1"/>
    <property type="molecule type" value="Genomic_DNA"/>
</dbReference>
<reference evidence="2" key="1">
    <citation type="submission" date="2020-10" db="EMBL/GenBank/DDBJ databases">
        <title>Connecting structure to function with the recovery of over 1000 high-quality activated sludge metagenome-assembled genomes encoding full-length rRNA genes using long-read sequencing.</title>
        <authorList>
            <person name="Singleton C.M."/>
            <person name="Petriglieri F."/>
            <person name="Kristensen J.M."/>
            <person name="Kirkegaard R.H."/>
            <person name="Michaelsen T.Y."/>
            <person name="Andersen M.H."/>
            <person name="Karst S.M."/>
            <person name="Dueholm M.S."/>
            <person name="Nielsen P.H."/>
            <person name="Albertsen M."/>
        </authorList>
    </citation>
    <scope>NUCLEOTIDE SEQUENCE</scope>
    <source>
        <strain evidence="2">OdNE_18-Q3-R46-58_BAT3C.305</strain>
    </source>
</reference>
<dbReference type="GO" id="GO:0004722">
    <property type="term" value="F:protein serine/threonine phosphatase activity"/>
    <property type="evidence" value="ECO:0007669"/>
    <property type="project" value="InterPro"/>
</dbReference>
<dbReference type="SMART" id="SM00332">
    <property type="entry name" value="PP2Cc"/>
    <property type="match status" value="1"/>
</dbReference>
<dbReference type="NCBIfam" id="NF033484">
    <property type="entry name" value="Stp1_PP2C_phos"/>
    <property type="match status" value="1"/>
</dbReference>
<dbReference type="CDD" id="cd00143">
    <property type="entry name" value="PP2Cc"/>
    <property type="match status" value="1"/>
</dbReference>
<comment type="caution">
    <text evidence="2">The sequence shown here is derived from an EMBL/GenBank/DDBJ whole genome shotgun (WGS) entry which is preliminary data.</text>
</comment>
<dbReference type="AlphaFoldDB" id="A0A9D7LU38"/>
<dbReference type="PROSITE" id="PS51746">
    <property type="entry name" value="PPM_2"/>
    <property type="match status" value="1"/>
</dbReference>
<name>A0A9D7LU38_9RHOO</name>
<dbReference type="Gene3D" id="3.60.40.10">
    <property type="entry name" value="PPM-type phosphatase domain"/>
    <property type="match status" value="1"/>
</dbReference>
<feature type="domain" description="PPM-type phosphatase" evidence="1">
    <location>
        <begin position="8"/>
        <end position="254"/>
    </location>
</feature>
<evidence type="ECO:0000313" key="2">
    <source>
        <dbReference type="EMBL" id="MBK8891178.1"/>
    </source>
</evidence>
<sequence length="273" mass="29859">MTLTDALEFAIRTDVGKVRRHNEDAVFGDAALGLMILADGMGGHNAGEVASTMATSLLANSLIGTLDGREPQQFNTDGQRVAHSQLLERIGEANAEIYFAGHNQPHYYGMGTTLVVAWFYDNLLTVAHLGDSRAYRLRKNCFERLTRDHSLLQQQLDSGIISAEDARWSFSRNLITQALGVDVTAAPEIKDFPVEPGDLYLLCSDGLTEMLDDMEIGRTLVMLGANVGAAAEHLVKMANDNGGPDNVSVILIRVRGDFPARAGWWQQLLVRFG</sequence>
<gene>
    <name evidence="2" type="ORF">IPN75_12810</name>
</gene>
<dbReference type="SMART" id="SM00331">
    <property type="entry name" value="PP2C_SIG"/>
    <property type="match status" value="1"/>
</dbReference>
<proteinExistence type="predicted"/>
<protein>
    <submittedName>
        <fullName evidence="2">Stp1/IreP family PP2C-type Ser/Thr phosphatase</fullName>
    </submittedName>
</protein>
<dbReference type="InterPro" id="IPR036457">
    <property type="entry name" value="PPM-type-like_dom_sf"/>
</dbReference>
<dbReference type="Pfam" id="PF13672">
    <property type="entry name" value="PP2C_2"/>
    <property type="match status" value="1"/>
</dbReference>
<organism evidence="2 3">
    <name type="scientific">Candidatus Dechloromonas phosphorivorans</name>
    <dbReference type="NCBI Taxonomy" id="2899244"/>
    <lineage>
        <taxon>Bacteria</taxon>
        <taxon>Pseudomonadati</taxon>
        <taxon>Pseudomonadota</taxon>
        <taxon>Betaproteobacteria</taxon>
        <taxon>Rhodocyclales</taxon>
        <taxon>Azonexaceae</taxon>
        <taxon>Dechloromonas</taxon>
    </lineage>
</organism>
<dbReference type="InterPro" id="IPR001932">
    <property type="entry name" value="PPM-type_phosphatase-like_dom"/>
</dbReference>
<dbReference type="PANTHER" id="PTHR13832">
    <property type="entry name" value="PROTEIN PHOSPHATASE 2C"/>
    <property type="match status" value="1"/>
</dbReference>